<evidence type="ECO:0000256" key="4">
    <source>
        <dbReference type="ARBA" id="ARBA00022840"/>
    </source>
</evidence>
<evidence type="ECO:0000313" key="9">
    <source>
        <dbReference type="Proteomes" id="UP000572635"/>
    </source>
</evidence>
<evidence type="ECO:0000259" key="7">
    <source>
        <dbReference type="PROSITE" id="PS50011"/>
    </source>
</evidence>
<protein>
    <recommendedName>
        <fullName evidence="7">Protein kinase domain-containing protein</fullName>
    </recommendedName>
</protein>
<dbReference type="InterPro" id="IPR011009">
    <property type="entry name" value="Kinase-like_dom_sf"/>
</dbReference>
<dbReference type="GO" id="GO:0004674">
    <property type="term" value="F:protein serine/threonine kinase activity"/>
    <property type="evidence" value="ECO:0007669"/>
    <property type="project" value="TreeGrafter"/>
</dbReference>
<dbReference type="Gene3D" id="1.10.510.10">
    <property type="entry name" value="Transferase(Phosphotransferase) domain 1"/>
    <property type="match status" value="1"/>
</dbReference>
<keyword evidence="1" id="KW-0808">Transferase</keyword>
<dbReference type="PROSITE" id="PS50011">
    <property type="entry name" value="PROTEIN_KINASE_DOM"/>
    <property type="match status" value="1"/>
</dbReference>
<reference evidence="8 9" key="1">
    <citation type="submission" date="2020-08" db="EMBL/GenBank/DDBJ databases">
        <title>Sequencing the genomes of 1000 actinobacteria strains.</title>
        <authorList>
            <person name="Klenk H.-P."/>
        </authorList>
    </citation>
    <scope>NUCLEOTIDE SEQUENCE [LARGE SCALE GENOMIC DNA]</scope>
    <source>
        <strain evidence="8 9">DSM 44551</strain>
    </source>
</reference>
<feature type="domain" description="Protein kinase" evidence="7">
    <location>
        <begin position="31"/>
        <end position="280"/>
    </location>
</feature>
<dbReference type="PANTHER" id="PTHR43289">
    <property type="entry name" value="MITOGEN-ACTIVATED PROTEIN KINASE KINASE KINASE 20-RELATED"/>
    <property type="match status" value="1"/>
</dbReference>
<gene>
    <name evidence="8" type="ORF">HDA36_005661</name>
</gene>
<keyword evidence="2 5" id="KW-0547">Nucleotide-binding</keyword>
<evidence type="ECO:0000313" key="8">
    <source>
        <dbReference type="EMBL" id="MBB5435513.1"/>
    </source>
</evidence>
<accession>A0A7W8QT86</accession>
<dbReference type="PANTHER" id="PTHR43289:SF34">
    <property type="entry name" value="SERINE_THREONINE-PROTEIN KINASE YBDM-RELATED"/>
    <property type="match status" value="1"/>
</dbReference>
<dbReference type="SMART" id="SM00220">
    <property type="entry name" value="S_TKc"/>
    <property type="match status" value="1"/>
</dbReference>
<keyword evidence="3" id="KW-0418">Kinase</keyword>
<evidence type="ECO:0000256" key="6">
    <source>
        <dbReference type="SAM" id="MobiDB-lite"/>
    </source>
</evidence>
<dbReference type="PROSITE" id="PS00108">
    <property type="entry name" value="PROTEIN_KINASE_ST"/>
    <property type="match status" value="1"/>
</dbReference>
<dbReference type="Pfam" id="PF00069">
    <property type="entry name" value="Pkinase"/>
    <property type="match status" value="1"/>
</dbReference>
<dbReference type="Proteomes" id="UP000572635">
    <property type="component" value="Unassembled WGS sequence"/>
</dbReference>
<comment type="caution">
    <text evidence="8">The sequence shown here is derived from an EMBL/GenBank/DDBJ whole genome shotgun (WGS) entry which is preliminary data.</text>
</comment>
<dbReference type="PROSITE" id="PS00107">
    <property type="entry name" value="PROTEIN_KINASE_ATP"/>
    <property type="match status" value="1"/>
</dbReference>
<dbReference type="InterPro" id="IPR008271">
    <property type="entry name" value="Ser/Thr_kinase_AS"/>
</dbReference>
<keyword evidence="9" id="KW-1185">Reference proteome</keyword>
<feature type="region of interest" description="Disordered" evidence="6">
    <location>
        <begin position="508"/>
        <end position="541"/>
    </location>
</feature>
<feature type="binding site" evidence="5">
    <location>
        <position position="59"/>
    </location>
    <ligand>
        <name>ATP</name>
        <dbReference type="ChEBI" id="CHEBI:30616"/>
    </ligand>
</feature>
<evidence type="ECO:0000256" key="3">
    <source>
        <dbReference type="ARBA" id="ARBA00022777"/>
    </source>
</evidence>
<dbReference type="EMBL" id="JACHDB010000002">
    <property type="protein sequence ID" value="MBB5435513.1"/>
    <property type="molecule type" value="Genomic_DNA"/>
</dbReference>
<dbReference type="CDD" id="cd14014">
    <property type="entry name" value="STKc_PknB_like"/>
    <property type="match status" value="1"/>
</dbReference>
<evidence type="ECO:0000256" key="1">
    <source>
        <dbReference type="ARBA" id="ARBA00022679"/>
    </source>
</evidence>
<dbReference type="SUPFAM" id="SSF56112">
    <property type="entry name" value="Protein kinase-like (PK-like)"/>
    <property type="match status" value="1"/>
</dbReference>
<dbReference type="Gene3D" id="3.30.200.20">
    <property type="entry name" value="Phosphorylase Kinase, domain 1"/>
    <property type="match status" value="1"/>
</dbReference>
<evidence type="ECO:0000256" key="2">
    <source>
        <dbReference type="ARBA" id="ARBA00022741"/>
    </source>
</evidence>
<evidence type="ECO:0000256" key="5">
    <source>
        <dbReference type="PROSITE-ProRule" id="PRU10141"/>
    </source>
</evidence>
<dbReference type="AlphaFoldDB" id="A0A7W8QT86"/>
<dbReference type="InterPro" id="IPR000719">
    <property type="entry name" value="Prot_kinase_dom"/>
</dbReference>
<feature type="region of interest" description="Disordered" evidence="6">
    <location>
        <begin position="1"/>
        <end position="21"/>
    </location>
</feature>
<dbReference type="GO" id="GO:0005524">
    <property type="term" value="F:ATP binding"/>
    <property type="evidence" value="ECO:0007669"/>
    <property type="project" value="UniProtKB-UniRule"/>
</dbReference>
<name>A0A7W8QT86_9ACTN</name>
<dbReference type="InterPro" id="IPR017441">
    <property type="entry name" value="Protein_kinase_ATP_BS"/>
</dbReference>
<dbReference type="RefSeq" id="WP_184398382.1">
    <property type="nucleotide sequence ID" value="NZ_JACHDB010000002.1"/>
</dbReference>
<keyword evidence="4 5" id="KW-0067">ATP-binding</keyword>
<sequence length="611" mass="62375">MQHPTAPSGGPRLPGGFAPLHPGDPRVIGPFRVVGRIGAGGMGAVYGALGESGERVAVKVIHPRYAQDPGYRERFAREAGLLARVDAECAPAFLGADPQAETPWLATDFVPGRTLKEHVAEVGPLGGRALLSFAAGTAEALAAVHAAGVVHRDVKPANVMLSPTGPRVLDFGIARAAEDARPEERTYGTPGWVAPERLDGGPDSPRSDVFAWGGLVVYAATGRGPFGGGTADELLERARAGAPDLSGVPDELLPVVRAALDRDPARRPDAGEAMRAVLALAGEAEEAGAERDPRARLRALITDAWTGFTDAGRGAGPWVAAASVASLGAGGAVGGALGGGSVGGGAAAPAAAGAVKAAGSSGLIGGVSTATAITSGAVLLTAVVTGSWVAGRVATEQPIIPGTSASASPSAEAPAEEETQRVEFGALTLEVPADWTVHRYQREYQALEATGPTEAETVVLGTDPDTECAEPQGNFGYYGCPHVELHGEAGIAVGSAAFPVTADLPYAPPTEPYSCDQPLNTTEVPPPEETGGLPQDPSAAETVDVDGVPAAFRVWTMGCYDNGTQQAPSTEGPYATFEQRYWLMEEIGVIVVDNHETPGLDEIMADAEVAA</sequence>
<proteinExistence type="predicted"/>
<organism evidence="8 9">
    <name type="scientific">Nocardiopsis composta</name>
    <dbReference type="NCBI Taxonomy" id="157465"/>
    <lineage>
        <taxon>Bacteria</taxon>
        <taxon>Bacillati</taxon>
        <taxon>Actinomycetota</taxon>
        <taxon>Actinomycetes</taxon>
        <taxon>Streptosporangiales</taxon>
        <taxon>Nocardiopsidaceae</taxon>
        <taxon>Nocardiopsis</taxon>
    </lineage>
</organism>